<sequence>MHASRPAARLVLASGSAARAAMLRSAGLAPEQRRPVVDEESVREALRAEQVSGTDAAVALAELKAQQVARQEPHDAIVLGGDQILELDGEWLEKPADLAAARAQLLALRGRRHRLISAAVAFRGGVRVWHAVDAAELWVRPFGEAFLEDYLAACGEDVLGSVGAYQLEGRGAQLMSRVQGDYFTVLGMPLLPVLQFLRDQGVLAD</sequence>
<proteinExistence type="inferred from homology"/>
<comment type="cofactor">
    <cofactor evidence="1 4">
        <name>a divalent metal cation</name>
        <dbReference type="ChEBI" id="CHEBI:60240"/>
    </cofactor>
</comment>
<evidence type="ECO:0000256" key="2">
    <source>
        <dbReference type="ARBA" id="ARBA00022801"/>
    </source>
</evidence>
<name>A0AAP3UZS8_9PROT</name>
<organism evidence="5 6">
    <name type="scientific">Marinimicrococcus flavescens</name>
    <dbReference type="NCBI Taxonomy" id="3031815"/>
    <lineage>
        <taxon>Bacteria</taxon>
        <taxon>Pseudomonadati</taxon>
        <taxon>Pseudomonadota</taxon>
        <taxon>Alphaproteobacteria</taxon>
        <taxon>Geminicoccales</taxon>
        <taxon>Geminicoccaceae</taxon>
        <taxon>Marinimicrococcus</taxon>
    </lineage>
</organism>
<comment type="function">
    <text evidence="4">Nucleoside triphosphate pyrophosphatase. May have a dual role in cell division arrest and in preventing the incorporation of modified nucleotides into cellular nucleic acids.</text>
</comment>
<dbReference type="SUPFAM" id="SSF52972">
    <property type="entry name" value="ITPase-like"/>
    <property type="match status" value="1"/>
</dbReference>
<dbReference type="EMBL" id="JARGEQ010000008">
    <property type="protein sequence ID" value="MDF1585155.1"/>
    <property type="molecule type" value="Genomic_DNA"/>
</dbReference>
<dbReference type="RefSeq" id="WP_327787565.1">
    <property type="nucleotide sequence ID" value="NZ_JARGEQ010000008.1"/>
</dbReference>
<dbReference type="PANTHER" id="PTHR43213">
    <property type="entry name" value="BIFUNCTIONAL DTTP/UTP PYROPHOSPHATASE/METHYLTRANSFERASE PROTEIN-RELATED"/>
    <property type="match status" value="1"/>
</dbReference>
<comment type="catalytic activity">
    <reaction evidence="4">
        <text>a ribonucleoside 5'-triphosphate + H2O = a ribonucleoside 5'-phosphate + diphosphate + H(+)</text>
        <dbReference type="Rhea" id="RHEA:23996"/>
        <dbReference type="ChEBI" id="CHEBI:15377"/>
        <dbReference type="ChEBI" id="CHEBI:15378"/>
        <dbReference type="ChEBI" id="CHEBI:33019"/>
        <dbReference type="ChEBI" id="CHEBI:58043"/>
        <dbReference type="ChEBI" id="CHEBI:61557"/>
        <dbReference type="EC" id="3.6.1.9"/>
    </reaction>
</comment>
<dbReference type="InterPro" id="IPR003697">
    <property type="entry name" value="Maf-like"/>
</dbReference>
<evidence type="ECO:0000313" key="5">
    <source>
        <dbReference type="EMBL" id="MDF1585155.1"/>
    </source>
</evidence>
<feature type="active site" description="Proton acceptor" evidence="4">
    <location>
        <position position="82"/>
    </location>
</feature>
<keyword evidence="2 4" id="KW-0378">Hydrolase</keyword>
<dbReference type="Proteomes" id="UP001301140">
    <property type="component" value="Unassembled WGS sequence"/>
</dbReference>
<dbReference type="Gene3D" id="3.90.950.10">
    <property type="match status" value="1"/>
</dbReference>
<comment type="similarity">
    <text evidence="4">Belongs to the Maf family.</text>
</comment>
<comment type="subcellular location">
    <subcellularLocation>
        <location evidence="4">Cytoplasm</location>
    </subcellularLocation>
</comment>
<protein>
    <recommendedName>
        <fullName evidence="4">Nucleoside triphosphate pyrophosphatase</fullName>
        <ecNumber evidence="4">3.6.1.9</ecNumber>
    </recommendedName>
    <alternativeName>
        <fullName evidence="4">Nucleotide pyrophosphatase</fullName>
        <shortName evidence="4">Nucleotide PPase</shortName>
    </alternativeName>
</protein>
<evidence type="ECO:0000313" key="6">
    <source>
        <dbReference type="Proteomes" id="UP001301140"/>
    </source>
</evidence>
<dbReference type="EC" id="3.6.1.9" evidence="4"/>
<dbReference type="InterPro" id="IPR029001">
    <property type="entry name" value="ITPase-like_fam"/>
</dbReference>
<dbReference type="PIRSF" id="PIRSF006305">
    <property type="entry name" value="Maf"/>
    <property type="match status" value="1"/>
</dbReference>
<dbReference type="GO" id="GO:0047429">
    <property type="term" value="F:nucleoside triphosphate diphosphatase activity"/>
    <property type="evidence" value="ECO:0007669"/>
    <property type="project" value="UniProtKB-EC"/>
</dbReference>
<evidence type="ECO:0000256" key="3">
    <source>
        <dbReference type="ARBA" id="ARBA00023080"/>
    </source>
</evidence>
<accession>A0AAP3UZS8</accession>
<dbReference type="AlphaFoldDB" id="A0AAP3UZS8"/>
<comment type="caution">
    <text evidence="5">The sequence shown here is derived from an EMBL/GenBank/DDBJ whole genome shotgun (WGS) entry which is preliminary data.</text>
</comment>
<dbReference type="PANTHER" id="PTHR43213:SF5">
    <property type="entry name" value="BIFUNCTIONAL DTTP_UTP PYROPHOSPHATASE_METHYLTRANSFERASE PROTEIN-RELATED"/>
    <property type="match status" value="1"/>
</dbReference>
<comment type="catalytic activity">
    <reaction evidence="4">
        <text>a 2'-deoxyribonucleoside 5'-triphosphate + H2O = a 2'-deoxyribonucleoside 5'-phosphate + diphosphate + H(+)</text>
        <dbReference type="Rhea" id="RHEA:44644"/>
        <dbReference type="ChEBI" id="CHEBI:15377"/>
        <dbReference type="ChEBI" id="CHEBI:15378"/>
        <dbReference type="ChEBI" id="CHEBI:33019"/>
        <dbReference type="ChEBI" id="CHEBI:61560"/>
        <dbReference type="ChEBI" id="CHEBI:65317"/>
        <dbReference type="EC" id="3.6.1.9"/>
    </reaction>
</comment>
<dbReference type="Pfam" id="PF02545">
    <property type="entry name" value="Maf"/>
    <property type="match status" value="1"/>
</dbReference>
<dbReference type="GO" id="GO:0009117">
    <property type="term" value="P:nucleotide metabolic process"/>
    <property type="evidence" value="ECO:0007669"/>
    <property type="project" value="UniProtKB-KW"/>
</dbReference>
<evidence type="ECO:0000256" key="1">
    <source>
        <dbReference type="ARBA" id="ARBA00001968"/>
    </source>
</evidence>
<reference evidence="5 6" key="1">
    <citation type="submission" date="2023-03" db="EMBL/GenBank/DDBJ databases">
        <title>YIM 152171 draft genome.</title>
        <authorList>
            <person name="Yang Z."/>
        </authorList>
    </citation>
    <scope>NUCLEOTIDE SEQUENCE [LARGE SCALE GENOMIC DNA]</scope>
    <source>
        <strain evidence="5 6">YIM 152171</strain>
    </source>
</reference>
<dbReference type="CDD" id="cd00555">
    <property type="entry name" value="Maf"/>
    <property type="match status" value="1"/>
</dbReference>
<dbReference type="GO" id="GO:0005737">
    <property type="term" value="C:cytoplasm"/>
    <property type="evidence" value="ECO:0007669"/>
    <property type="project" value="UniProtKB-SubCell"/>
</dbReference>
<keyword evidence="6" id="KW-1185">Reference proteome</keyword>
<keyword evidence="4" id="KW-0963">Cytoplasm</keyword>
<evidence type="ECO:0000256" key="4">
    <source>
        <dbReference type="HAMAP-Rule" id="MF_00528"/>
    </source>
</evidence>
<comment type="caution">
    <text evidence="4">Lacks conserved residue(s) required for the propagation of feature annotation.</text>
</comment>
<keyword evidence="3 4" id="KW-0546">Nucleotide metabolism</keyword>
<dbReference type="HAMAP" id="MF_00528">
    <property type="entry name" value="Maf"/>
    <property type="match status" value="1"/>
</dbReference>
<gene>
    <name evidence="5" type="ORF">PZ740_01995</name>
</gene>